<proteinExistence type="predicted"/>
<reference evidence="1 2" key="1">
    <citation type="journal article" date="2019" name="Sci. Rep.">
        <title>Extended insight into the Mycobacterium chelonae-abscessus complex through whole genome sequencing of Mycobacterium salmoniphilum outbreak and Mycobacterium salmoniphilum-like strains.</title>
        <authorList>
            <person name="Behra P.R.K."/>
            <person name="Das S."/>
            <person name="Pettersson B.M.F."/>
            <person name="Shirreff L."/>
            <person name="DuCote T."/>
            <person name="Jacobsson K.G."/>
            <person name="Ennis D.G."/>
            <person name="Kirsebom L.A."/>
        </authorList>
    </citation>
    <scope>NUCLEOTIDE SEQUENCE [LARGE SCALE GENOMIC DNA]</scope>
    <source>
        <strain evidence="1 2">DSM 45524</strain>
    </source>
</reference>
<protein>
    <submittedName>
        <fullName evidence="1">Uncharacterized protein</fullName>
    </submittedName>
</protein>
<gene>
    <name evidence="1" type="ORF">EJ571_00160</name>
</gene>
<evidence type="ECO:0000313" key="1">
    <source>
        <dbReference type="EMBL" id="TDH25764.1"/>
    </source>
</evidence>
<comment type="caution">
    <text evidence="1">The sequence shown here is derived from an EMBL/GenBank/DDBJ whole genome shotgun (WGS) entry which is preliminary data.</text>
</comment>
<dbReference type="Proteomes" id="UP000295627">
    <property type="component" value="Unassembled WGS sequence"/>
</dbReference>
<name>A0A4R5PGF7_9MYCO</name>
<dbReference type="EMBL" id="RXLR01000005">
    <property type="protein sequence ID" value="TDH25764.1"/>
    <property type="molecule type" value="Genomic_DNA"/>
</dbReference>
<sequence length="61" mass="6565">MTPPGGRDADLAHELRQRALFDIEDPSSDSGERWILAMPGGAVSKVDVTEYDDGVGLPESH</sequence>
<dbReference type="AlphaFoldDB" id="A0A4R5PGF7"/>
<dbReference type="RefSeq" id="WP_133052619.1">
    <property type="nucleotide sequence ID" value="NZ_MAFQ01000007.1"/>
</dbReference>
<evidence type="ECO:0000313" key="2">
    <source>
        <dbReference type="Proteomes" id="UP000295627"/>
    </source>
</evidence>
<accession>A0A4R5PGF7</accession>
<organism evidence="1 2">
    <name type="scientific">Mycobacteroides franklinii</name>
    <dbReference type="NCBI Taxonomy" id="948102"/>
    <lineage>
        <taxon>Bacteria</taxon>
        <taxon>Bacillati</taxon>
        <taxon>Actinomycetota</taxon>
        <taxon>Actinomycetes</taxon>
        <taxon>Mycobacteriales</taxon>
        <taxon>Mycobacteriaceae</taxon>
        <taxon>Mycobacteroides</taxon>
    </lineage>
</organism>